<protein>
    <recommendedName>
        <fullName evidence="4">DUF1795 domain-containing protein</fullName>
    </recommendedName>
</protein>
<evidence type="ECO:0000313" key="2">
    <source>
        <dbReference type="EMBL" id="AZI41430.1"/>
    </source>
</evidence>
<name>A0A3G8Y8Z7_9DEIO</name>
<accession>A0A3G8Y8Z7</accession>
<gene>
    <name evidence="2" type="ORF">EHF33_00565</name>
</gene>
<organism evidence="2 3">
    <name type="scientific">Deinococcus psychrotolerans</name>
    <dbReference type="NCBI Taxonomy" id="2489213"/>
    <lineage>
        <taxon>Bacteria</taxon>
        <taxon>Thermotogati</taxon>
        <taxon>Deinococcota</taxon>
        <taxon>Deinococci</taxon>
        <taxon>Deinococcales</taxon>
        <taxon>Deinococcaceae</taxon>
        <taxon>Deinococcus</taxon>
    </lineage>
</organism>
<evidence type="ECO:0000256" key="1">
    <source>
        <dbReference type="SAM" id="SignalP"/>
    </source>
</evidence>
<evidence type="ECO:0000313" key="3">
    <source>
        <dbReference type="Proteomes" id="UP000276417"/>
    </source>
</evidence>
<keyword evidence="1" id="KW-0732">Signal</keyword>
<dbReference type="Proteomes" id="UP000276417">
    <property type="component" value="Chromosome 1"/>
</dbReference>
<dbReference type="OrthoDB" id="68033at2"/>
<dbReference type="KEGG" id="dph:EHF33_00565"/>
<feature type="chain" id="PRO_5017971180" description="DUF1795 domain-containing protein" evidence="1">
    <location>
        <begin position="22"/>
        <end position="174"/>
    </location>
</feature>
<evidence type="ECO:0008006" key="4">
    <source>
        <dbReference type="Google" id="ProtNLM"/>
    </source>
</evidence>
<reference evidence="2 3" key="1">
    <citation type="submission" date="2018-11" db="EMBL/GenBank/DDBJ databases">
        <title>Deinococcus shelandsis sp. nov., isolated from South Shetland Islands soil of Antarctica.</title>
        <authorList>
            <person name="Tian J."/>
        </authorList>
    </citation>
    <scope>NUCLEOTIDE SEQUENCE [LARGE SCALE GENOMIC DNA]</scope>
    <source>
        <strain evidence="2 3">S14-83T</strain>
    </source>
</reference>
<dbReference type="EMBL" id="CP034183">
    <property type="protein sequence ID" value="AZI41430.1"/>
    <property type="molecule type" value="Genomic_DNA"/>
</dbReference>
<feature type="signal peptide" evidence="1">
    <location>
        <begin position="1"/>
        <end position="21"/>
    </location>
</feature>
<dbReference type="RefSeq" id="WP_124867144.1">
    <property type="nucleotide sequence ID" value="NZ_CP034183.1"/>
</dbReference>
<sequence>MIRFLFLPTSCFLFALGSGLAAPLSDSAAPFQVNVPDGWVQRPYPNHLPGVLVIAPGTPPPVVLQFFYAPHKGKPNDTKMLADFIGGVEESMRGDGRGSVKQLSTRSLDVDGIKGTERQYDLTLKANGVTVRTKIWYGVSAKNLLSFQTTIGTAATPAQAAAFDKALKTVKFKR</sequence>
<dbReference type="AlphaFoldDB" id="A0A3G8Y8Z7"/>
<proteinExistence type="predicted"/>
<keyword evidence="3" id="KW-1185">Reference proteome</keyword>